<dbReference type="AlphaFoldDB" id="A0A1N7F760"/>
<dbReference type="EMBL" id="FTNV01000001">
    <property type="protein sequence ID" value="SIR96159.1"/>
    <property type="molecule type" value="Genomic_DNA"/>
</dbReference>
<reference evidence="3 4" key="1">
    <citation type="submission" date="2017-01" db="EMBL/GenBank/DDBJ databases">
        <authorList>
            <person name="Mah S.A."/>
            <person name="Swanson W.J."/>
            <person name="Moy G.W."/>
            <person name="Vacquier V.D."/>
        </authorList>
    </citation>
    <scope>NUCLEOTIDE SEQUENCE [LARGE SCALE GENOMIC DNA]</scope>
    <source>
        <strain evidence="3 4">DSM 29590</strain>
    </source>
</reference>
<accession>A0A1N7F760</accession>
<evidence type="ECO:0000313" key="3">
    <source>
        <dbReference type="EMBL" id="SIR96159.1"/>
    </source>
</evidence>
<dbReference type="InterPro" id="IPR028250">
    <property type="entry name" value="DsbDN"/>
</dbReference>
<feature type="chain" id="PRO_5009941566" evidence="1">
    <location>
        <begin position="23"/>
        <end position="269"/>
    </location>
</feature>
<dbReference type="Pfam" id="PF11412">
    <property type="entry name" value="DsbD_N"/>
    <property type="match status" value="1"/>
</dbReference>
<name>A0A1N7F760_9RHOB</name>
<dbReference type="Proteomes" id="UP000186019">
    <property type="component" value="Unassembled WGS sequence"/>
</dbReference>
<keyword evidence="4" id="KW-1185">Reference proteome</keyword>
<gene>
    <name evidence="3" type="ORF">SAMN05421666_0809</name>
</gene>
<proteinExistence type="predicted"/>
<sequence>MKHIASRLIAAALCLLPVSAPAQDLNAVESARILPGWRMEDGTHMAALELRLAPGWKTYWRAPGDIGIPPRFDWRGSRNMAGVEVEWPTPERIDQGGMMAIGYHGTVILPLHVLPRTDGDITLDGTIDLGVCRDVCIPMTLDVAGALPAAAQPRDGRIIAALANRPMDAKAAGVRRVSCSIRPASKGGFALRAEVVLPPSRGPETMVIEASDPNIWIARPRVSRRGNTLIAETRMAHVEGRAFALDRSGLRLTILGAGRGADIKGCPAG</sequence>
<feature type="domain" description="Thiol:disulfide interchange protein DsbD N-terminal" evidence="2">
    <location>
        <begin position="40"/>
        <end position="140"/>
    </location>
</feature>
<evidence type="ECO:0000313" key="4">
    <source>
        <dbReference type="Proteomes" id="UP000186019"/>
    </source>
</evidence>
<feature type="signal peptide" evidence="1">
    <location>
        <begin position="1"/>
        <end position="22"/>
    </location>
</feature>
<dbReference type="OrthoDB" id="9811036at2"/>
<evidence type="ECO:0000256" key="1">
    <source>
        <dbReference type="SAM" id="SignalP"/>
    </source>
</evidence>
<protein>
    <submittedName>
        <fullName evidence="3">Thiol-disulfide interchange protein, contains DsbC and DsbD domains</fullName>
    </submittedName>
</protein>
<dbReference type="RefSeq" id="WP_076531155.1">
    <property type="nucleotide sequence ID" value="NZ_FOAC01000001.1"/>
</dbReference>
<keyword evidence="1" id="KW-0732">Signal</keyword>
<organism evidence="3 4">
    <name type="scientific">Roseovarius nanhaiticus</name>
    <dbReference type="NCBI Taxonomy" id="573024"/>
    <lineage>
        <taxon>Bacteria</taxon>
        <taxon>Pseudomonadati</taxon>
        <taxon>Pseudomonadota</taxon>
        <taxon>Alphaproteobacteria</taxon>
        <taxon>Rhodobacterales</taxon>
        <taxon>Roseobacteraceae</taxon>
        <taxon>Roseovarius</taxon>
    </lineage>
</organism>
<evidence type="ECO:0000259" key="2">
    <source>
        <dbReference type="Pfam" id="PF11412"/>
    </source>
</evidence>